<gene>
    <name evidence="3" type="ORF">ACED39_20365</name>
</gene>
<keyword evidence="1" id="KW-0175">Coiled coil</keyword>
<feature type="transmembrane region" description="Helical" evidence="2">
    <location>
        <begin position="696"/>
        <end position="718"/>
    </location>
</feature>
<feature type="transmembrane region" description="Helical" evidence="2">
    <location>
        <begin position="857"/>
        <end position="874"/>
    </location>
</feature>
<dbReference type="EMBL" id="JBGOOS010000044">
    <property type="protein sequence ID" value="MEZ8211126.1"/>
    <property type="molecule type" value="Genomic_DNA"/>
</dbReference>
<feature type="transmembrane region" description="Helical" evidence="2">
    <location>
        <begin position="733"/>
        <end position="751"/>
    </location>
</feature>
<feature type="transmembrane region" description="Helical" evidence="2">
    <location>
        <begin position="300"/>
        <end position="320"/>
    </location>
</feature>
<proteinExistence type="predicted"/>
<dbReference type="Proteomes" id="UP001569151">
    <property type="component" value="Unassembled WGS sequence"/>
</dbReference>
<feature type="transmembrane region" description="Helical" evidence="2">
    <location>
        <begin position="326"/>
        <end position="350"/>
    </location>
</feature>
<feature type="transmembrane region" description="Helical" evidence="2">
    <location>
        <begin position="362"/>
        <end position="384"/>
    </location>
</feature>
<reference evidence="3 4" key="1">
    <citation type="submission" date="2024-06" db="EMBL/GenBank/DDBJ databases">
        <authorList>
            <person name="Steensen K."/>
            <person name="Seneca J."/>
            <person name="Bartlau N."/>
            <person name="Yu A.X."/>
            <person name="Polz M.F."/>
        </authorList>
    </citation>
    <scope>NUCLEOTIDE SEQUENCE [LARGE SCALE GENOMIC DNA]</scope>
    <source>
        <strain evidence="3 4">1F146</strain>
    </source>
</reference>
<evidence type="ECO:0000256" key="2">
    <source>
        <dbReference type="SAM" id="Phobius"/>
    </source>
</evidence>
<feature type="transmembrane region" description="Helical" evidence="2">
    <location>
        <begin position="440"/>
        <end position="457"/>
    </location>
</feature>
<accession>A0ABV4MNH5</accession>
<feature type="coiled-coil region" evidence="1">
    <location>
        <begin position="22"/>
        <end position="49"/>
    </location>
</feature>
<feature type="transmembrane region" description="Helical" evidence="2">
    <location>
        <begin position="131"/>
        <end position="148"/>
    </location>
</feature>
<feature type="transmembrane region" description="Helical" evidence="2">
    <location>
        <begin position="200"/>
        <end position="226"/>
    </location>
</feature>
<dbReference type="Pfam" id="PF10101">
    <property type="entry name" value="DUF2339"/>
    <property type="match status" value="1"/>
</dbReference>
<name>A0ABV4MNH5_9VIBR</name>
<keyword evidence="4" id="KW-1185">Reference proteome</keyword>
<organism evidence="3 4">
    <name type="scientific">Vibrio bivalvicida</name>
    <dbReference type="NCBI Taxonomy" id="1276888"/>
    <lineage>
        <taxon>Bacteria</taxon>
        <taxon>Pseudomonadati</taxon>
        <taxon>Pseudomonadota</taxon>
        <taxon>Gammaproteobacteria</taxon>
        <taxon>Vibrionales</taxon>
        <taxon>Vibrionaceae</taxon>
        <taxon>Vibrio</taxon>
        <taxon>Vibrio oreintalis group</taxon>
    </lineage>
</organism>
<feature type="transmembrane region" description="Helical" evidence="2">
    <location>
        <begin position="763"/>
        <end position="782"/>
    </location>
</feature>
<comment type="caution">
    <text evidence="3">The sequence shown here is derived from an EMBL/GenBank/DDBJ whole genome shotgun (WGS) entry which is preliminary data.</text>
</comment>
<dbReference type="RefSeq" id="WP_371720170.1">
    <property type="nucleotide sequence ID" value="NZ_JBGOOF010000043.1"/>
</dbReference>
<dbReference type="InterPro" id="IPR019286">
    <property type="entry name" value="DUF2339_TM"/>
</dbReference>
<feature type="transmembrane region" description="Helical" evidence="2">
    <location>
        <begin position="469"/>
        <end position="489"/>
    </location>
</feature>
<feature type="transmembrane region" description="Helical" evidence="2">
    <location>
        <begin position="238"/>
        <end position="263"/>
    </location>
</feature>
<evidence type="ECO:0000313" key="3">
    <source>
        <dbReference type="EMBL" id="MEZ8211126.1"/>
    </source>
</evidence>
<feature type="transmembrane region" description="Helical" evidence="2">
    <location>
        <begin position="633"/>
        <end position="653"/>
    </location>
</feature>
<evidence type="ECO:0000313" key="4">
    <source>
        <dbReference type="Proteomes" id="UP001569151"/>
    </source>
</evidence>
<feature type="transmembrane region" description="Helical" evidence="2">
    <location>
        <begin position="495"/>
        <end position="515"/>
    </location>
</feature>
<feature type="transmembrane region" description="Helical" evidence="2">
    <location>
        <begin position="601"/>
        <end position="621"/>
    </location>
</feature>
<keyword evidence="2" id="KW-0812">Transmembrane</keyword>
<dbReference type="PIRSF" id="PIRSF035905">
    <property type="entry name" value="UCP035905_mp"/>
    <property type="match status" value="1"/>
</dbReference>
<dbReference type="PANTHER" id="PTHR38434">
    <property type="entry name" value="BLL2549 PROTEIN"/>
    <property type="match status" value="1"/>
</dbReference>
<feature type="transmembrane region" description="Helical" evidence="2">
    <location>
        <begin position="160"/>
        <end position="180"/>
    </location>
</feature>
<dbReference type="InterPro" id="IPR014600">
    <property type="entry name" value="UCP035905_mem"/>
</dbReference>
<protein>
    <submittedName>
        <fullName evidence="3">DUF2339 domain-containing protein</fullName>
    </submittedName>
</protein>
<keyword evidence="2" id="KW-1133">Transmembrane helix</keyword>
<keyword evidence="2" id="KW-0472">Membrane</keyword>
<feature type="transmembrane region" description="Helical" evidence="2">
    <location>
        <begin position="415"/>
        <end position="434"/>
    </location>
</feature>
<feature type="transmembrane region" description="Helical" evidence="2">
    <location>
        <begin position="665"/>
        <end position="684"/>
    </location>
</feature>
<feature type="transmembrane region" description="Helical" evidence="2">
    <location>
        <begin position="802"/>
        <end position="821"/>
    </location>
</feature>
<dbReference type="PANTHER" id="PTHR38434:SF1">
    <property type="entry name" value="BLL2549 PROTEIN"/>
    <property type="match status" value="1"/>
</dbReference>
<evidence type="ECO:0000256" key="1">
    <source>
        <dbReference type="SAM" id="Coils"/>
    </source>
</evidence>
<sequence length="895" mass="99127">MELLIVIGLLAIVSAVVTPILAIKANDKANRLEHHIRLLKQEIDKLKLAQQPTKQESLQTAPATLSLPQIEPVTSKPLVVEPATEPKPIQVAEERIATHASKPVNFALPEPEPNTIQQWFDKCFDHMRDNWLVWIGGLAMVIGAGYLVQVVGSNFTFPPIARVLAATATSLIFIAIGEWAHREISNISKTFLSDKADAYIPAALYASGISGLYATVIFSTVIYQFFNPTIALMSMASLALMCLALTARLGPLMAVLGLFGGYSAPFWIGGNEPNYLLLTSYILTISLAGTLTMFYSQIKWLATAISISHGLWLLLIGTNIPSEQILTWFLLFVPISTYLLVLTPIMGWRLKLRFKPIATWPLFHPLIPAAFLAGVSTLVMMRGLSLSGDHLLVFIYPALLLIIPAVRGKFSSRTFYGVTILAMLQTAIFAIYFANEALSGIVWVVFAVLVTIASIRTQAQYLLGDRHIIAYWMASLSLPTLIIGSLIYINQDFDTYLTGWTVFGIASLAVSLFMANTYKQLVMENAIAVHVFMLAISYCYLETELLPLTMAIQVLIASLQNQYKLCSPGTPTIKIMMALLIGKMSLVPFVPQLQINWLPEWAWLLTSFVPAIVILIIARQIIGKIDLEFREWFDAATLHLFVLLTFNQTNYWLIGSYNFFADVSFYSAELFTCQALALFAVYQMKHKTASHLSQFYHYYSLTLLGIAALLFATLNTVYQPLTNTYVTGEDWPLINWLAIGWVVPAFILTITAQKGLFSSPVKIVHLLSSAACITGLWVFYSIRQFWQDGSMTLTQPTGMAEMLSYSLALTLIGAGTTYLGVLKSQTSIQKVGLATLGVAVCKVFLLDTATLEGIWRAISFLGLGGSLIGLGWLFQRLHYHSKTRMKSNHDDALAD</sequence>
<feature type="transmembrane region" description="Helical" evidence="2">
    <location>
        <begin position="275"/>
        <end position="295"/>
    </location>
</feature>
<feature type="transmembrane region" description="Helical" evidence="2">
    <location>
        <begin position="390"/>
        <end position="408"/>
    </location>
</feature>